<dbReference type="InterPro" id="IPR008972">
    <property type="entry name" value="Cupredoxin"/>
</dbReference>
<name>A0AA38T9S5_9ASTR</name>
<sequence>MLATLSTSSGSGKEILVGDDKGWTMNFDYQAWANGKKLYVGDTLDSTWQIKDHKMATNKWDIIFLLAMLATLSTSPGSG</sequence>
<evidence type="ECO:0000313" key="1">
    <source>
        <dbReference type="EMBL" id="KAJ9556089.1"/>
    </source>
</evidence>
<comment type="caution">
    <text evidence="1">The sequence shown here is derived from an EMBL/GenBank/DDBJ whole genome shotgun (WGS) entry which is preliminary data.</text>
</comment>
<organism evidence="1 2">
    <name type="scientific">Centaurea solstitialis</name>
    <name type="common">yellow star-thistle</name>
    <dbReference type="NCBI Taxonomy" id="347529"/>
    <lineage>
        <taxon>Eukaryota</taxon>
        <taxon>Viridiplantae</taxon>
        <taxon>Streptophyta</taxon>
        <taxon>Embryophyta</taxon>
        <taxon>Tracheophyta</taxon>
        <taxon>Spermatophyta</taxon>
        <taxon>Magnoliopsida</taxon>
        <taxon>eudicotyledons</taxon>
        <taxon>Gunneridae</taxon>
        <taxon>Pentapetalae</taxon>
        <taxon>asterids</taxon>
        <taxon>campanulids</taxon>
        <taxon>Asterales</taxon>
        <taxon>Asteraceae</taxon>
        <taxon>Carduoideae</taxon>
        <taxon>Cardueae</taxon>
        <taxon>Centaureinae</taxon>
        <taxon>Centaurea</taxon>
    </lineage>
</organism>
<keyword evidence="2" id="KW-1185">Reference proteome</keyword>
<evidence type="ECO:0000313" key="2">
    <source>
        <dbReference type="Proteomes" id="UP001172457"/>
    </source>
</evidence>
<reference evidence="1" key="1">
    <citation type="submission" date="2023-03" db="EMBL/GenBank/DDBJ databases">
        <title>Chromosome-scale reference genome and RAD-based genetic map of yellow starthistle (Centaurea solstitialis) reveal putative structural variation and QTLs associated with invader traits.</title>
        <authorList>
            <person name="Reatini B."/>
            <person name="Cang F.A."/>
            <person name="Jiang Q."/>
            <person name="Mckibben M.T.W."/>
            <person name="Barker M.S."/>
            <person name="Rieseberg L.H."/>
            <person name="Dlugosch K.M."/>
        </authorList>
    </citation>
    <scope>NUCLEOTIDE SEQUENCE</scope>
    <source>
        <strain evidence="1">CAN-66</strain>
        <tissue evidence="1">Leaf</tissue>
    </source>
</reference>
<dbReference type="Proteomes" id="UP001172457">
    <property type="component" value="Chromosome 3"/>
</dbReference>
<dbReference type="AlphaFoldDB" id="A0AA38T9S5"/>
<dbReference type="Gene3D" id="2.60.40.420">
    <property type="entry name" value="Cupredoxins - blue copper proteins"/>
    <property type="match status" value="1"/>
</dbReference>
<protein>
    <submittedName>
        <fullName evidence="1">Uncharacterized protein</fullName>
    </submittedName>
</protein>
<dbReference type="EMBL" id="JARYMX010000003">
    <property type="protein sequence ID" value="KAJ9556089.1"/>
    <property type="molecule type" value="Genomic_DNA"/>
</dbReference>
<dbReference type="SUPFAM" id="SSF49503">
    <property type="entry name" value="Cupredoxins"/>
    <property type="match status" value="1"/>
</dbReference>
<gene>
    <name evidence="1" type="ORF">OSB04_010703</name>
</gene>
<proteinExistence type="predicted"/>
<accession>A0AA38T9S5</accession>